<proteinExistence type="predicted"/>
<protein>
    <submittedName>
        <fullName evidence="1">Uncharacterized protein</fullName>
    </submittedName>
</protein>
<dbReference type="Proteomes" id="UP000288805">
    <property type="component" value="Unassembled WGS sequence"/>
</dbReference>
<comment type="caution">
    <text evidence="1">The sequence shown here is derived from an EMBL/GenBank/DDBJ whole genome shotgun (WGS) entry which is preliminary data.</text>
</comment>
<evidence type="ECO:0000313" key="2">
    <source>
        <dbReference type="Proteomes" id="UP000288805"/>
    </source>
</evidence>
<evidence type="ECO:0000313" key="1">
    <source>
        <dbReference type="EMBL" id="RVX00925.1"/>
    </source>
</evidence>
<dbReference type="AlphaFoldDB" id="A0A438IWS6"/>
<name>A0A438IWS6_VITVI</name>
<dbReference type="EMBL" id="QGNW01000079">
    <property type="protein sequence ID" value="RVX00925.1"/>
    <property type="molecule type" value="Genomic_DNA"/>
</dbReference>
<organism evidence="1 2">
    <name type="scientific">Vitis vinifera</name>
    <name type="common">Grape</name>
    <dbReference type="NCBI Taxonomy" id="29760"/>
    <lineage>
        <taxon>Eukaryota</taxon>
        <taxon>Viridiplantae</taxon>
        <taxon>Streptophyta</taxon>
        <taxon>Embryophyta</taxon>
        <taxon>Tracheophyta</taxon>
        <taxon>Spermatophyta</taxon>
        <taxon>Magnoliopsida</taxon>
        <taxon>eudicotyledons</taxon>
        <taxon>Gunneridae</taxon>
        <taxon>Pentapetalae</taxon>
        <taxon>rosids</taxon>
        <taxon>Vitales</taxon>
        <taxon>Vitaceae</taxon>
        <taxon>Viteae</taxon>
        <taxon>Vitis</taxon>
    </lineage>
</organism>
<sequence length="91" mass="10440">MQDYIVVEMTKVVVVGVHNLMRQRALLFKRLEVTEAMRVYLAQHMDDNEELGSKLKLAKSELTTTRKVTVKEAGLLRKTEKERNVANVEAP</sequence>
<gene>
    <name evidence="1" type="ORF">CK203_026362</name>
</gene>
<accession>A0A438IWS6</accession>
<reference evidence="1 2" key="1">
    <citation type="journal article" date="2018" name="PLoS Genet.">
        <title>Population sequencing reveals clonal diversity and ancestral inbreeding in the grapevine cultivar Chardonnay.</title>
        <authorList>
            <person name="Roach M.J."/>
            <person name="Johnson D.L."/>
            <person name="Bohlmann J."/>
            <person name="van Vuuren H.J."/>
            <person name="Jones S.J."/>
            <person name="Pretorius I.S."/>
            <person name="Schmidt S.A."/>
            <person name="Borneman A.R."/>
        </authorList>
    </citation>
    <scope>NUCLEOTIDE SEQUENCE [LARGE SCALE GENOMIC DNA]</scope>
    <source>
        <strain evidence="2">cv. Chardonnay</strain>
        <tissue evidence="1">Leaf</tissue>
    </source>
</reference>